<feature type="domain" description="HTH marR-type" evidence="4">
    <location>
        <begin position="1"/>
        <end position="131"/>
    </location>
</feature>
<dbReference type="Gene3D" id="1.10.10.10">
    <property type="entry name" value="Winged helix-like DNA-binding domain superfamily/Winged helix DNA-binding domain"/>
    <property type="match status" value="1"/>
</dbReference>
<dbReference type="GO" id="GO:0003677">
    <property type="term" value="F:DNA binding"/>
    <property type="evidence" value="ECO:0007669"/>
    <property type="project" value="UniProtKB-KW"/>
</dbReference>
<keyword evidence="2" id="KW-0238">DNA-binding</keyword>
<dbReference type="PANTHER" id="PTHR42756">
    <property type="entry name" value="TRANSCRIPTIONAL REGULATOR, MARR"/>
    <property type="match status" value="1"/>
</dbReference>
<evidence type="ECO:0000259" key="4">
    <source>
        <dbReference type="PROSITE" id="PS50995"/>
    </source>
</evidence>
<dbReference type="InterPro" id="IPR036390">
    <property type="entry name" value="WH_DNA-bd_sf"/>
</dbReference>
<dbReference type="RefSeq" id="WP_031589557.1">
    <property type="nucleotide sequence ID" value="NZ_JNKN01000028.1"/>
</dbReference>
<dbReference type="SMART" id="SM00347">
    <property type="entry name" value="HTH_MARR"/>
    <property type="match status" value="1"/>
</dbReference>
<organism evidence="5 6">
    <name type="scientific">Kandleria vitulina DSM 20405</name>
    <dbReference type="NCBI Taxonomy" id="1410657"/>
    <lineage>
        <taxon>Bacteria</taxon>
        <taxon>Bacillati</taxon>
        <taxon>Bacillota</taxon>
        <taxon>Erysipelotrichia</taxon>
        <taxon>Erysipelotrichales</taxon>
        <taxon>Coprobacillaceae</taxon>
        <taxon>Kandleria</taxon>
    </lineage>
</organism>
<dbReference type="Pfam" id="PF01047">
    <property type="entry name" value="MarR"/>
    <property type="match status" value="1"/>
</dbReference>
<dbReference type="GO" id="GO:0003700">
    <property type="term" value="F:DNA-binding transcription factor activity"/>
    <property type="evidence" value="ECO:0007669"/>
    <property type="project" value="InterPro"/>
</dbReference>
<dbReference type="AlphaFoldDB" id="A0A0R2H9Z2"/>
<dbReference type="EMBL" id="JQBL01000022">
    <property type="protein sequence ID" value="KRN49714.1"/>
    <property type="molecule type" value="Genomic_DNA"/>
</dbReference>
<sequence>MVTQLELDIYGYFRKMGRFLYDNTGGKSGQRRVLFFLSREGSMSQRELQSLLDVKSSSLSEMITKMENAGLIKKTRSKKDQRVILLSLSEKGKKEADRECEELDYITEHLFSCLTKQEEQDIYRFLEKLNTHWEQLKHDEVFHFVERER</sequence>
<evidence type="ECO:0000313" key="6">
    <source>
        <dbReference type="Proteomes" id="UP000051841"/>
    </source>
</evidence>
<dbReference type="PROSITE" id="PS01117">
    <property type="entry name" value="HTH_MARR_1"/>
    <property type="match status" value="1"/>
</dbReference>
<keyword evidence="3" id="KW-0804">Transcription</keyword>
<name>A0A0R2H9Z2_9FIRM</name>
<keyword evidence="6" id="KW-1185">Reference proteome</keyword>
<dbReference type="SUPFAM" id="SSF46785">
    <property type="entry name" value="Winged helix' DNA-binding domain"/>
    <property type="match status" value="1"/>
</dbReference>
<accession>A0A0R2H9Z2</accession>
<gene>
    <name evidence="5" type="ORF">IV49_GL000894</name>
</gene>
<dbReference type="Proteomes" id="UP000051841">
    <property type="component" value="Unassembled WGS sequence"/>
</dbReference>
<evidence type="ECO:0000256" key="2">
    <source>
        <dbReference type="ARBA" id="ARBA00023125"/>
    </source>
</evidence>
<dbReference type="PATRIC" id="fig|1410657.5.peg.932"/>
<evidence type="ECO:0000256" key="1">
    <source>
        <dbReference type="ARBA" id="ARBA00023015"/>
    </source>
</evidence>
<evidence type="ECO:0000313" key="5">
    <source>
        <dbReference type="EMBL" id="KRN49714.1"/>
    </source>
</evidence>
<dbReference type="PRINTS" id="PR00598">
    <property type="entry name" value="HTHMARR"/>
</dbReference>
<keyword evidence="1" id="KW-0805">Transcription regulation</keyword>
<dbReference type="InterPro" id="IPR036388">
    <property type="entry name" value="WH-like_DNA-bd_sf"/>
</dbReference>
<proteinExistence type="predicted"/>
<comment type="caution">
    <text evidence="5">The sequence shown here is derived from an EMBL/GenBank/DDBJ whole genome shotgun (WGS) entry which is preliminary data.</text>
</comment>
<evidence type="ECO:0000256" key="3">
    <source>
        <dbReference type="ARBA" id="ARBA00023163"/>
    </source>
</evidence>
<reference evidence="5 6" key="1">
    <citation type="journal article" date="2015" name="Genome Announc.">
        <title>Expanding the biotechnology potential of lactobacilli through comparative genomics of 213 strains and associated genera.</title>
        <authorList>
            <person name="Sun Z."/>
            <person name="Harris H.M."/>
            <person name="McCann A."/>
            <person name="Guo C."/>
            <person name="Argimon S."/>
            <person name="Zhang W."/>
            <person name="Yang X."/>
            <person name="Jeffery I.B."/>
            <person name="Cooney J.C."/>
            <person name="Kagawa T.F."/>
            <person name="Liu W."/>
            <person name="Song Y."/>
            <person name="Salvetti E."/>
            <person name="Wrobel A."/>
            <person name="Rasinkangas P."/>
            <person name="Parkhill J."/>
            <person name="Rea M.C."/>
            <person name="O'Sullivan O."/>
            <person name="Ritari J."/>
            <person name="Douillard F.P."/>
            <person name="Paul Ross R."/>
            <person name="Yang R."/>
            <person name="Briner A.E."/>
            <person name="Felis G.E."/>
            <person name="de Vos W.M."/>
            <person name="Barrangou R."/>
            <person name="Klaenhammer T.R."/>
            <person name="Caufield P.W."/>
            <person name="Cui Y."/>
            <person name="Zhang H."/>
            <person name="O'Toole P.W."/>
        </authorList>
    </citation>
    <scope>NUCLEOTIDE SEQUENCE [LARGE SCALE GENOMIC DNA]</scope>
    <source>
        <strain evidence="5 6">DSM 20405</strain>
    </source>
</reference>
<dbReference type="PROSITE" id="PS50995">
    <property type="entry name" value="HTH_MARR_2"/>
    <property type="match status" value="1"/>
</dbReference>
<dbReference type="InterPro" id="IPR000835">
    <property type="entry name" value="HTH_MarR-typ"/>
</dbReference>
<dbReference type="PANTHER" id="PTHR42756:SF1">
    <property type="entry name" value="TRANSCRIPTIONAL REPRESSOR OF EMRAB OPERON"/>
    <property type="match status" value="1"/>
</dbReference>
<protein>
    <recommendedName>
        <fullName evidence="4">HTH marR-type domain-containing protein</fullName>
    </recommendedName>
</protein>
<dbReference type="InterPro" id="IPR023187">
    <property type="entry name" value="Tscrpt_reg_MarR-type_CS"/>
</dbReference>